<dbReference type="PANTHER" id="PTHR45858:SF5">
    <property type="entry name" value="MOESIN_EZRIN_RADIXIN HOMOLOG 1"/>
    <property type="match status" value="1"/>
</dbReference>
<dbReference type="SMART" id="SM01196">
    <property type="entry name" value="FERM_C"/>
    <property type="match status" value="1"/>
</dbReference>
<feature type="region of interest" description="Disordered" evidence="1">
    <location>
        <begin position="96"/>
        <end position="170"/>
    </location>
</feature>
<evidence type="ECO:0000313" key="3">
    <source>
        <dbReference type="WBParaSite" id="HNAJ_0001296801-mRNA-1"/>
    </source>
</evidence>
<dbReference type="Gene3D" id="2.30.29.30">
    <property type="entry name" value="Pleckstrin-homology domain (PH domain)/Phosphotyrosine-binding domain (PTB)"/>
    <property type="match status" value="1"/>
</dbReference>
<dbReference type="AlphaFoldDB" id="A0A0R3TYL9"/>
<dbReference type="STRING" id="102285.A0A0R3TYL9"/>
<protein>
    <submittedName>
        <fullName evidence="3">FERM domain-containing protein</fullName>
    </submittedName>
</protein>
<dbReference type="WBParaSite" id="HNAJ_0001296801-mRNA-1">
    <property type="protein sequence ID" value="HNAJ_0001296801-mRNA-1"/>
    <property type="gene ID" value="HNAJ_0001296801"/>
</dbReference>
<proteinExistence type="predicted"/>
<dbReference type="FunFam" id="2.30.29.30:FF:000002">
    <property type="entry name" value="Band 4.1-like protein 5 isoform 1"/>
    <property type="match status" value="1"/>
</dbReference>
<dbReference type="InterPro" id="IPR018980">
    <property type="entry name" value="FERM_PH-like_C"/>
</dbReference>
<sequence>LNLAVSHAGLFVFQGVLKVNTFSWARIRKLSFKRKKFLIKLHPEGYVSHQISIASITIRYNHQDAVEFFFESRNECKSFWKQCIEHHAFFRCQTAKSGGKSSKSSKNATTSSSTSRVHKSLGDDKVTNNPSQQSLPASCEAGNHHHHGVSQPSTAGGQQQQPSARSLPLAGTLDDSTVQSFVQIPAAAVTGGSLRYPQRVMLVVPRGANGSRVGTISGSTTTGVAPTSGGSGGFLVMLPTCSADQHQQNAWLSAIQQQQQRAFSPVNGKGIGSKYTKNKFTEIVLTCSN</sequence>
<evidence type="ECO:0000256" key="1">
    <source>
        <dbReference type="SAM" id="MobiDB-lite"/>
    </source>
</evidence>
<dbReference type="GO" id="GO:0005085">
    <property type="term" value="F:guanyl-nucleotide exchange factor activity"/>
    <property type="evidence" value="ECO:0007669"/>
    <property type="project" value="TreeGrafter"/>
</dbReference>
<feature type="compositionally biased region" description="Low complexity" evidence="1">
    <location>
        <begin position="96"/>
        <end position="115"/>
    </location>
</feature>
<dbReference type="InterPro" id="IPR051835">
    <property type="entry name" value="RAC1-GEF"/>
</dbReference>
<evidence type="ECO:0000259" key="2">
    <source>
        <dbReference type="PROSITE" id="PS50057"/>
    </source>
</evidence>
<organism evidence="3">
    <name type="scientific">Rodentolepis nana</name>
    <name type="common">Dwarf tapeworm</name>
    <name type="synonym">Hymenolepis nana</name>
    <dbReference type="NCBI Taxonomy" id="102285"/>
    <lineage>
        <taxon>Eukaryota</taxon>
        <taxon>Metazoa</taxon>
        <taxon>Spiralia</taxon>
        <taxon>Lophotrochozoa</taxon>
        <taxon>Platyhelminthes</taxon>
        <taxon>Cestoda</taxon>
        <taxon>Eucestoda</taxon>
        <taxon>Cyclophyllidea</taxon>
        <taxon>Hymenolepididae</taxon>
        <taxon>Rodentolepis</taxon>
    </lineage>
</organism>
<dbReference type="Pfam" id="PF09380">
    <property type="entry name" value="FERM_C"/>
    <property type="match status" value="1"/>
</dbReference>
<feature type="compositionally biased region" description="Polar residues" evidence="1">
    <location>
        <begin position="127"/>
        <end position="136"/>
    </location>
</feature>
<dbReference type="PANTHER" id="PTHR45858">
    <property type="entry name" value="FERM DOMAIN CONTAINING PROTEIN"/>
    <property type="match status" value="1"/>
</dbReference>
<dbReference type="SUPFAM" id="SSF50729">
    <property type="entry name" value="PH domain-like"/>
    <property type="match status" value="1"/>
</dbReference>
<feature type="compositionally biased region" description="Polar residues" evidence="1">
    <location>
        <begin position="150"/>
        <end position="164"/>
    </location>
</feature>
<name>A0A0R3TYL9_RODNA</name>
<feature type="domain" description="FERM" evidence="2">
    <location>
        <begin position="1"/>
        <end position="94"/>
    </location>
</feature>
<dbReference type="InterPro" id="IPR011993">
    <property type="entry name" value="PH-like_dom_sf"/>
</dbReference>
<accession>A0A0R3TYL9</accession>
<dbReference type="InterPro" id="IPR000299">
    <property type="entry name" value="FERM_domain"/>
</dbReference>
<dbReference type="PROSITE" id="PS50057">
    <property type="entry name" value="FERM_3"/>
    <property type="match status" value="1"/>
</dbReference>
<reference evidence="3" key="1">
    <citation type="submission" date="2017-02" db="UniProtKB">
        <authorList>
            <consortium name="WormBaseParasite"/>
        </authorList>
    </citation>
    <scope>IDENTIFICATION</scope>
</reference>